<dbReference type="EMBL" id="CAJJDM010000156">
    <property type="protein sequence ID" value="CAD8112447.1"/>
    <property type="molecule type" value="Genomic_DNA"/>
</dbReference>
<evidence type="ECO:0000313" key="4">
    <source>
        <dbReference type="Proteomes" id="UP000688137"/>
    </source>
</evidence>
<organism evidence="3 4">
    <name type="scientific">Paramecium primaurelia</name>
    <dbReference type="NCBI Taxonomy" id="5886"/>
    <lineage>
        <taxon>Eukaryota</taxon>
        <taxon>Sar</taxon>
        <taxon>Alveolata</taxon>
        <taxon>Ciliophora</taxon>
        <taxon>Intramacronucleata</taxon>
        <taxon>Oligohymenophorea</taxon>
        <taxon>Peniculida</taxon>
        <taxon>Parameciidae</taxon>
        <taxon>Paramecium</taxon>
    </lineage>
</organism>
<reference evidence="3" key="1">
    <citation type="submission" date="2021-01" db="EMBL/GenBank/DDBJ databases">
        <authorList>
            <consortium name="Genoscope - CEA"/>
            <person name="William W."/>
        </authorList>
    </citation>
    <scope>NUCLEOTIDE SEQUENCE</scope>
</reference>
<protein>
    <submittedName>
        <fullName evidence="3">Uncharacterized protein</fullName>
    </submittedName>
</protein>
<dbReference type="AlphaFoldDB" id="A0A8S1QBR2"/>
<dbReference type="PANTHER" id="PTHR11102:SF147">
    <property type="entry name" value="SEL1L ADAPTOR SUBUNIT OF ERAD E3 UBIQUITIN LIGASE"/>
    <property type="match status" value="1"/>
</dbReference>
<gene>
    <name evidence="3" type="ORF">PPRIM_AZ9-3.1.T1510087</name>
</gene>
<accession>A0A8S1QBR2</accession>
<dbReference type="GO" id="GO:0005789">
    <property type="term" value="C:endoplasmic reticulum membrane"/>
    <property type="evidence" value="ECO:0007669"/>
    <property type="project" value="TreeGrafter"/>
</dbReference>
<evidence type="ECO:0000256" key="2">
    <source>
        <dbReference type="SAM" id="SignalP"/>
    </source>
</evidence>
<evidence type="ECO:0000256" key="1">
    <source>
        <dbReference type="ARBA" id="ARBA00038101"/>
    </source>
</evidence>
<comment type="caution">
    <text evidence="3">The sequence shown here is derived from an EMBL/GenBank/DDBJ whole genome shotgun (WGS) entry which is preliminary data.</text>
</comment>
<keyword evidence="2" id="KW-0732">Signal</keyword>
<dbReference type="OMA" id="TEYNARW"/>
<evidence type="ECO:0000313" key="3">
    <source>
        <dbReference type="EMBL" id="CAD8112447.1"/>
    </source>
</evidence>
<dbReference type="Proteomes" id="UP000688137">
    <property type="component" value="Unassembled WGS sequence"/>
</dbReference>
<feature type="signal peptide" evidence="2">
    <location>
        <begin position="1"/>
        <end position="18"/>
    </location>
</feature>
<dbReference type="GO" id="GO:0036503">
    <property type="term" value="P:ERAD pathway"/>
    <property type="evidence" value="ECO:0007669"/>
    <property type="project" value="TreeGrafter"/>
</dbReference>
<dbReference type="Pfam" id="PF08238">
    <property type="entry name" value="Sel1"/>
    <property type="match status" value="4"/>
</dbReference>
<dbReference type="PANTHER" id="PTHR11102">
    <property type="entry name" value="SEL-1-LIKE PROTEIN"/>
    <property type="match status" value="1"/>
</dbReference>
<name>A0A8S1QBR2_PARPR</name>
<comment type="similarity">
    <text evidence="1">Belongs to the sel-1 family.</text>
</comment>
<keyword evidence="4" id="KW-1185">Reference proteome</keyword>
<proteinExistence type="inferred from homology"/>
<feature type="chain" id="PRO_5035831133" evidence="2">
    <location>
        <begin position="19"/>
        <end position="533"/>
    </location>
</feature>
<sequence>MSLLFLFQLLSLYNCIHFQQSYLYFNEIDKLQQISKNLLSGKPCNLEALNACALKLYMLNNDDYTIRNLGYFHLFGFPEDQGNEYLDFCQEFGGFSVPLLKQNESLAYNYFKLSNKQETQVYIAFIDWMNFKRGGSIPRSIRKLKNLENTFAKLAYFNYQYNCHRFRHIPELEISQRFEEMYSEADCQQCDQLILIGFQIGETEIQYYHDVIPKVELTLEDYLLIEQQAINGDPQAQLQYAYQFYAGNDQLGINRDVDRAMQIFSNMTVSGESLHNQALLHVMKGQYQEAQILLQQAIEKFQMPDSYNLLGYMYLQGLGVEQDLRMAQSLFQQAIDRGFDAAAVTLGIMKMNQNVIEGVELLLNETEYNARWALIQAYVNFQKVLDNKFGCERFLNITREFIKQIIYPVMEIEKPLPKDPKSQYIMKQFRAFLGIIEPIDLEEQVLYRIEGAATALAHDLTDLELKKKFYQSDLQPESYISLSQIEFQQGNNTQAYYWIDQLIRQCIEGKYEQDTLFVAYIWKAWITLVNIFY</sequence>
<dbReference type="SMART" id="SM00671">
    <property type="entry name" value="SEL1"/>
    <property type="match status" value="2"/>
</dbReference>
<dbReference type="InterPro" id="IPR050767">
    <property type="entry name" value="Sel1_AlgK"/>
</dbReference>
<dbReference type="InterPro" id="IPR006597">
    <property type="entry name" value="Sel1-like"/>
</dbReference>